<proteinExistence type="predicted"/>
<organism evidence="2 3">
    <name type="scientific">Streptomyces avermitilis</name>
    <dbReference type="NCBI Taxonomy" id="33903"/>
    <lineage>
        <taxon>Bacteria</taxon>
        <taxon>Bacillati</taxon>
        <taxon>Actinomycetota</taxon>
        <taxon>Actinomycetes</taxon>
        <taxon>Kitasatosporales</taxon>
        <taxon>Streptomycetaceae</taxon>
        <taxon>Streptomyces</taxon>
    </lineage>
</organism>
<gene>
    <name evidence="1" type="ORF">SAV14893_051140</name>
    <name evidence="2" type="ORF">SAV31267_035460</name>
</gene>
<protein>
    <submittedName>
        <fullName evidence="2">Uncharacterized protein</fullName>
    </submittedName>
</protein>
<dbReference type="EMBL" id="BJHX01000001">
    <property type="protein sequence ID" value="GDY65721.1"/>
    <property type="molecule type" value="Genomic_DNA"/>
</dbReference>
<sequence>MNSENLRRGRSRPGISRVILPPECSLPVPMPPERAEDWTDGMLSRWSSLWKGPSANLWDDACVGMVALLVELEALGTGVNAAQLTEVRRISETLLLTPGSLSAAGYALEGWPT</sequence>
<evidence type="ECO:0000313" key="1">
    <source>
        <dbReference type="EMBL" id="GDY65721.1"/>
    </source>
</evidence>
<name>A0A4D4MPM9_STRAX</name>
<dbReference type="EMBL" id="BJHY01000001">
    <property type="protein sequence ID" value="GDY74061.1"/>
    <property type="molecule type" value="Genomic_DNA"/>
</dbReference>
<comment type="caution">
    <text evidence="2">The sequence shown here is derived from an EMBL/GenBank/DDBJ whole genome shotgun (WGS) entry which is preliminary data.</text>
</comment>
<evidence type="ECO:0000313" key="2">
    <source>
        <dbReference type="EMBL" id="GDY74061.1"/>
    </source>
</evidence>
<evidence type="ECO:0000313" key="4">
    <source>
        <dbReference type="Proteomes" id="UP000302139"/>
    </source>
</evidence>
<dbReference type="Proteomes" id="UP000299211">
    <property type="component" value="Unassembled WGS sequence"/>
</dbReference>
<accession>A0A4D4MPM9</accession>
<dbReference type="AlphaFoldDB" id="A0A4D4MPM9"/>
<evidence type="ECO:0000313" key="3">
    <source>
        <dbReference type="Proteomes" id="UP000299211"/>
    </source>
</evidence>
<reference evidence="2 3" key="1">
    <citation type="submission" date="2019-04" db="EMBL/GenBank/DDBJ databases">
        <title>Draft genome sequences of Streptomyces avermitilis ATCC 31267.</title>
        <authorList>
            <person name="Komaki H."/>
            <person name="Tamura T."/>
            <person name="Hosoyama A."/>
        </authorList>
    </citation>
    <scope>NUCLEOTIDE SEQUENCE [LARGE SCALE GENOMIC DNA]</scope>
    <source>
        <strain evidence="2 3">ATCC 31267</strain>
    </source>
</reference>
<reference evidence="1 4" key="2">
    <citation type="submission" date="2019-04" db="EMBL/GenBank/DDBJ databases">
        <title>Draft genome sequences of Streptomyces avermitilis NBRC 14893.</title>
        <authorList>
            <person name="Komaki H."/>
            <person name="Tamura T."/>
            <person name="Hosoyama A."/>
        </authorList>
    </citation>
    <scope>NUCLEOTIDE SEQUENCE [LARGE SCALE GENOMIC DNA]</scope>
    <source>
        <strain evidence="1 4">NBRC 14893</strain>
    </source>
</reference>
<dbReference type="Proteomes" id="UP000302139">
    <property type="component" value="Unassembled WGS sequence"/>
</dbReference>